<gene>
    <name evidence="4" type="ordered locus">Mzhil_1787</name>
</gene>
<evidence type="ECO:0000313" key="5">
    <source>
        <dbReference type="Proteomes" id="UP000006622"/>
    </source>
</evidence>
<name>F7XQM3_METZD</name>
<keyword evidence="5" id="KW-1185">Reference proteome</keyword>
<proteinExistence type="predicted"/>
<feature type="DNA-binding region" description="H-T-H motif" evidence="2">
    <location>
        <begin position="33"/>
        <end position="52"/>
    </location>
</feature>
<evidence type="ECO:0000256" key="2">
    <source>
        <dbReference type="PROSITE-ProRule" id="PRU00335"/>
    </source>
</evidence>
<dbReference type="InterPro" id="IPR001647">
    <property type="entry name" value="HTH_TetR"/>
</dbReference>
<dbReference type="GO" id="GO:0003677">
    <property type="term" value="F:DNA binding"/>
    <property type="evidence" value="ECO:0007669"/>
    <property type="project" value="UniProtKB-UniRule"/>
</dbReference>
<feature type="domain" description="HTH tetR-type" evidence="3">
    <location>
        <begin position="10"/>
        <end position="70"/>
    </location>
</feature>
<evidence type="ECO:0000313" key="4">
    <source>
        <dbReference type="EMBL" id="AEH61622.1"/>
    </source>
</evidence>
<sequence length="201" mass="23682">MNGFTQERKQHIKKLLIEYGFELFSRYGLQKTTVQELADSAGISKGSFYSFFESKEELYLEIIQQERRKLIEPLLKELQQIDDPEKEIKYFLHYNLELIRTKPILKEIMLAEVIDSLTRKISDDRLKQIYIQESEFMRPFVRRWQGAGVLMDEPETVARMFRAVVLGLLKSKEIKEGKCSQVEKRLFEIIAAGIVCRGHCR</sequence>
<dbReference type="AlphaFoldDB" id="F7XQM3"/>
<dbReference type="STRING" id="679901.Mzhil_1787"/>
<dbReference type="HOGENOM" id="CLU_069356_42_1_2"/>
<dbReference type="InterPro" id="IPR009057">
    <property type="entry name" value="Homeodomain-like_sf"/>
</dbReference>
<keyword evidence="1 2" id="KW-0238">DNA-binding</keyword>
<dbReference type="InterPro" id="IPR050624">
    <property type="entry name" value="HTH-type_Tx_Regulator"/>
</dbReference>
<organism evidence="4 5">
    <name type="scientific">Methanosalsum zhilinae (strain DSM 4017 / NBRC 107636 / OCM 62 / WeN5)</name>
    <name type="common">Methanohalophilus zhilinae</name>
    <dbReference type="NCBI Taxonomy" id="679901"/>
    <lineage>
        <taxon>Archaea</taxon>
        <taxon>Methanobacteriati</taxon>
        <taxon>Methanobacteriota</taxon>
        <taxon>Stenosarchaea group</taxon>
        <taxon>Methanomicrobia</taxon>
        <taxon>Methanosarcinales</taxon>
        <taxon>Methanosarcinaceae</taxon>
        <taxon>Methanosalsum</taxon>
    </lineage>
</organism>
<dbReference type="PANTHER" id="PTHR43479">
    <property type="entry name" value="ACREF/ENVCD OPERON REPRESSOR-RELATED"/>
    <property type="match status" value="1"/>
</dbReference>
<dbReference type="Pfam" id="PF00440">
    <property type="entry name" value="TetR_N"/>
    <property type="match status" value="1"/>
</dbReference>
<protein>
    <submittedName>
        <fullName evidence="4">Transcriptional regulator, TetR family</fullName>
    </submittedName>
</protein>
<dbReference type="PROSITE" id="PS01081">
    <property type="entry name" value="HTH_TETR_1"/>
    <property type="match status" value="1"/>
</dbReference>
<dbReference type="GeneID" id="10823428"/>
<dbReference type="PANTHER" id="PTHR43479:SF11">
    <property type="entry name" value="ACREF_ENVCD OPERON REPRESSOR-RELATED"/>
    <property type="match status" value="1"/>
</dbReference>
<evidence type="ECO:0000259" key="3">
    <source>
        <dbReference type="PROSITE" id="PS50977"/>
    </source>
</evidence>
<dbReference type="EMBL" id="CP002101">
    <property type="protein sequence ID" value="AEH61622.1"/>
    <property type="molecule type" value="Genomic_DNA"/>
</dbReference>
<dbReference type="SUPFAM" id="SSF46689">
    <property type="entry name" value="Homeodomain-like"/>
    <property type="match status" value="1"/>
</dbReference>
<dbReference type="KEGG" id="mzh:Mzhil_1787"/>
<dbReference type="Proteomes" id="UP000006622">
    <property type="component" value="Chromosome"/>
</dbReference>
<evidence type="ECO:0000256" key="1">
    <source>
        <dbReference type="ARBA" id="ARBA00023125"/>
    </source>
</evidence>
<dbReference type="PROSITE" id="PS50977">
    <property type="entry name" value="HTH_TETR_2"/>
    <property type="match status" value="1"/>
</dbReference>
<dbReference type="PRINTS" id="PR00455">
    <property type="entry name" value="HTHTETR"/>
</dbReference>
<dbReference type="RefSeq" id="WP_013899058.1">
    <property type="nucleotide sequence ID" value="NC_015676.1"/>
</dbReference>
<dbReference type="InterPro" id="IPR023772">
    <property type="entry name" value="DNA-bd_HTH_TetR-type_CS"/>
</dbReference>
<dbReference type="Gene3D" id="1.10.357.10">
    <property type="entry name" value="Tetracycline Repressor, domain 2"/>
    <property type="match status" value="1"/>
</dbReference>
<accession>F7XQM3</accession>
<reference evidence="4" key="1">
    <citation type="submission" date="2010-07" db="EMBL/GenBank/DDBJ databases">
        <title>The complete genome of Methanosalsum zhilinae DSM 4017.</title>
        <authorList>
            <consortium name="US DOE Joint Genome Institute (JGI-PGF)"/>
            <person name="Lucas S."/>
            <person name="Copeland A."/>
            <person name="Lapidus A."/>
            <person name="Glavina del Rio T."/>
            <person name="Dalin E."/>
            <person name="Tice H."/>
            <person name="Bruce D."/>
            <person name="Goodwin L."/>
            <person name="Pitluck S."/>
            <person name="Kyrpides N."/>
            <person name="Mavromatis K."/>
            <person name="Ovchinnikova G."/>
            <person name="Daligault H."/>
            <person name="Detter J.C."/>
            <person name="Han C."/>
            <person name="Tapia R."/>
            <person name="Larimer F."/>
            <person name="Land M."/>
            <person name="Hauser L."/>
            <person name="Markowitz V."/>
            <person name="Cheng J.-F."/>
            <person name="Hugenholtz P."/>
            <person name="Woyke T."/>
            <person name="Wu D."/>
            <person name="Spring S."/>
            <person name="Schueler E."/>
            <person name="Brambilla E."/>
            <person name="Klenk H.-P."/>
            <person name="Eisen J.A."/>
        </authorList>
    </citation>
    <scope>NUCLEOTIDE SEQUENCE</scope>
    <source>
        <strain evidence="4">DSM 4017</strain>
    </source>
</reference>
<dbReference type="OrthoDB" id="135877at2157"/>